<dbReference type="InterPro" id="IPR051020">
    <property type="entry name" value="ALDH-related_metabolic_enz"/>
</dbReference>
<feature type="domain" description="Aldehyde dehydrogenase" evidence="5">
    <location>
        <begin position="3"/>
        <end position="451"/>
    </location>
</feature>
<dbReference type="Gene3D" id="3.40.309.10">
    <property type="entry name" value="Aldehyde Dehydrogenase, Chain A, domain 2"/>
    <property type="match status" value="1"/>
</dbReference>
<gene>
    <name evidence="6" type="ORF">CW751_10695</name>
</gene>
<name>A0A2I0R150_9FLAO</name>
<dbReference type="InterPro" id="IPR016163">
    <property type="entry name" value="Ald_DH_C"/>
</dbReference>
<proteinExistence type="inferred from homology"/>
<keyword evidence="7" id="KW-1185">Reference proteome</keyword>
<dbReference type="Pfam" id="PF00171">
    <property type="entry name" value="Aldedh"/>
    <property type="match status" value="1"/>
</dbReference>
<dbReference type="AlphaFoldDB" id="A0A2I0R150"/>
<evidence type="ECO:0000259" key="5">
    <source>
        <dbReference type="Pfam" id="PF00171"/>
    </source>
</evidence>
<dbReference type="PROSITE" id="PS00687">
    <property type="entry name" value="ALDEHYDE_DEHYDR_GLU"/>
    <property type="match status" value="1"/>
</dbReference>
<organism evidence="6 7">
    <name type="scientific">Brumimicrobium salinarum</name>
    <dbReference type="NCBI Taxonomy" id="2058658"/>
    <lineage>
        <taxon>Bacteria</taxon>
        <taxon>Pseudomonadati</taxon>
        <taxon>Bacteroidota</taxon>
        <taxon>Flavobacteriia</taxon>
        <taxon>Flavobacteriales</taxon>
        <taxon>Crocinitomicaceae</taxon>
        <taxon>Brumimicrobium</taxon>
    </lineage>
</organism>
<dbReference type="InterPro" id="IPR016161">
    <property type="entry name" value="Ald_DH/histidinol_DH"/>
</dbReference>
<evidence type="ECO:0000313" key="7">
    <source>
        <dbReference type="Proteomes" id="UP000236654"/>
    </source>
</evidence>
<dbReference type="EMBL" id="PJNI01000011">
    <property type="protein sequence ID" value="PKR80311.1"/>
    <property type="molecule type" value="Genomic_DNA"/>
</dbReference>
<dbReference type="OrthoDB" id="9762913at2"/>
<reference evidence="6 7" key="1">
    <citation type="submission" date="2017-12" db="EMBL/GenBank/DDBJ databases">
        <title>The draft genome sequence of Brumimicrobium saltpan LHR20.</title>
        <authorList>
            <person name="Do Z.-J."/>
            <person name="Luo H.-R."/>
        </authorList>
    </citation>
    <scope>NUCLEOTIDE SEQUENCE [LARGE SCALE GENOMIC DNA]</scope>
    <source>
        <strain evidence="6 7">LHR20</strain>
    </source>
</reference>
<dbReference type="Proteomes" id="UP000236654">
    <property type="component" value="Unassembled WGS sequence"/>
</dbReference>
<evidence type="ECO:0000256" key="1">
    <source>
        <dbReference type="ARBA" id="ARBA00009986"/>
    </source>
</evidence>
<sequence>MRDMNVINPYTQEVIGEITLSDENEVEKLIDKAIEAKGKMRKLSSGEKAHILKEIIKGIEQKKETFTETIIQESGKPFKYAKAEVERAIQSFKFAAEEATRLPHELFDLDATEKGKHLRGELIYFPRGIVFGISPFNFPFNLAVHKIAPAIAAGCPILLKPSSKTPLTMELLKEVISTTKLPKGAFEIIHCSRETGNNIIAHPKIDVLSFTGSPGVGWKMKAMAKKKHTVLELGGNAAAIVAQDADLKLAVEELLVGGFAYSGQVCIHTQRIYTHKSIFEQFKTLYLKRVEQLKIGDPLDQATDFAIMIDLENAKRVEKWVKEATDNGAECLLGGERVNNFYTPTILTNVKKGLKVRDEEVFGPVVIIEPYATLNEAIHTVNDSRWGLQAALFTNDISKRNLAFNQLEVGALIHNKSTTFRVDNMPYGGIKDSGFGREGIKYTMKDYLEPKLLVRE</sequence>
<comment type="similarity">
    <text evidence="1 4">Belongs to the aldehyde dehydrogenase family.</text>
</comment>
<dbReference type="SUPFAM" id="SSF53720">
    <property type="entry name" value="ALDH-like"/>
    <property type="match status" value="1"/>
</dbReference>
<dbReference type="Gene3D" id="3.40.605.10">
    <property type="entry name" value="Aldehyde Dehydrogenase, Chain A, domain 1"/>
    <property type="match status" value="1"/>
</dbReference>
<keyword evidence="2 4" id="KW-0560">Oxidoreductase</keyword>
<evidence type="ECO:0000256" key="3">
    <source>
        <dbReference type="PROSITE-ProRule" id="PRU10007"/>
    </source>
</evidence>
<accession>A0A2I0R150</accession>
<evidence type="ECO:0000313" key="6">
    <source>
        <dbReference type="EMBL" id="PKR80311.1"/>
    </source>
</evidence>
<dbReference type="PANTHER" id="PTHR42991">
    <property type="entry name" value="ALDEHYDE DEHYDROGENASE"/>
    <property type="match status" value="1"/>
</dbReference>
<evidence type="ECO:0000256" key="2">
    <source>
        <dbReference type="ARBA" id="ARBA00023002"/>
    </source>
</evidence>
<feature type="active site" evidence="3">
    <location>
        <position position="232"/>
    </location>
</feature>
<dbReference type="InterPro" id="IPR029510">
    <property type="entry name" value="Ald_DH_CS_GLU"/>
</dbReference>
<evidence type="ECO:0000256" key="4">
    <source>
        <dbReference type="RuleBase" id="RU003345"/>
    </source>
</evidence>
<dbReference type="InterPro" id="IPR016162">
    <property type="entry name" value="Ald_DH_N"/>
</dbReference>
<dbReference type="GO" id="GO:0008911">
    <property type="term" value="F:lactaldehyde dehydrogenase (NAD+) activity"/>
    <property type="evidence" value="ECO:0007669"/>
    <property type="project" value="TreeGrafter"/>
</dbReference>
<dbReference type="PANTHER" id="PTHR42991:SF1">
    <property type="entry name" value="ALDEHYDE DEHYDROGENASE"/>
    <property type="match status" value="1"/>
</dbReference>
<protein>
    <submittedName>
        <fullName evidence="6">Aldehyde dehydrogenase</fullName>
    </submittedName>
</protein>
<dbReference type="InterPro" id="IPR015590">
    <property type="entry name" value="Aldehyde_DH_dom"/>
</dbReference>
<comment type="caution">
    <text evidence="6">The sequence shown here is derived from an EMBL/GenBank/DDBJ whole genome shotgun (WGS) entry which is preliminary data.</text>
</comment>